<dbReference type="EMBL" id="GEEE01009125">
    <property type="protein sequence ID" value="JAP54100.1"/>
    <property type="molecule type" value="Transcribed_RNA"/>
</dbReference>
<proteinExistence type="predicted"/>
<feature type="domain" description="PPM-type phosphatase" evidence="1">
    <location>
        <begin position="91"/>
        <end position="547"/>
    </location>
</feature>
<dbReference type="InterPro" id="IPR001932">
    <property type="entry name" value="PPM-type_phosphatase-like_dom"/>
</dbReference>
<sequence>VRTVKRSLPHSLYEEMIGSPRTCMYVLRSAHAMCRTMSSMPIGDHFHHFRSLFKGTLASKVDEILKNNTQHIDFSEFYKSKVLTEYCPVRRVHIAQLAANNPLEDRWNLGFIQVDGSISSFVCTVLDGHTGSACSHALAWVALDYIAAAFLDDERLEMVLPLLPKNLTDQPYHPVRRLSSTDSSGHTAYTAMPPPPDVKLHFRRMLRRFVAELLTRRERNTDPTSCLTEALARLDNDICCLGMEDLEDFISQPSNPFDSQVSQDLLQLAMSGSVGLFGHLCWSDSKAGGKGELHSADGVRPQPELQIANVGDCAALLVSEDASVGLKSTPLTRAHSAASNPDEVARLLAQHPEDTHKHVLRNGGRLLGELAPCRAFGDVRYKWPAKRLIQLARYFGAEQNTTSESIVPLGPWAGLPALPSPYFSPPYLIAKPDVKTIRLKPSDRYIVMATDGLWDVVTPELAAATLSGLQKDQCPASRLLRTALSHLGPHMAAYQLLRCAKNRRGQQPSGRGADDAEESKLVAALLALPPGLARYYRDDITVLVIDLQVPET</sequence>
<dbReference type="Gene3D" id="3.60.40.10">
    <property type="entry name" value="PPM-type phosphatase domain"/>
    <property type="match status" value="1"/>
</dbReference>
<protein>
    <submittedName>
        <fullName evidence="2">[Pyruvate dehydrogenase [acetyl-transferring]]-phosphatase 2</fullName>
    </submittedName>
</protein>
<keyword evidence="2" id="KW-0670">Pyruvate</keyword>
<dbReference type="PANTHER" id="PTHR13832">
    <property type="entry name" value="PROTEIN PHOSPHATASE 2C"/>
    <property type="match status" value="1"/>
</dbReference>
<dbReference type="Pfam" id="PF00481">
    <property type="entry name" value="PP2C"/>
    <property type="match status" value="1"/>
</dbReference>
<dbReference type="PANTHER" id="PTHR13832:SF792">
    <property type="entry name" value="GM14286P"/>
    <property type="match status" value="1"/>
</dbReference>
<dbReference type="AlphaFoldDB" id="A0A0X3PSI5"/>
<evidence type="ECO:0000259" key="1">
    <source>
        <dbReference type="PROSITE" id="PS51746"/>
    </source>
</evidence>
<accession>A0A0X3PSI5</accession>
<organism evidence="2">
    <name type="scientific">Schistocephalus solidus</name>
    <name type="common">Tapeworm</name>
    <dbReference type="NCBI Taxonomy" id="70667"/>
    <lineage>
        <taxon>Eukaryota</taxon>
        <taxon>Metazoa</taxon>
        <taxon>Spiralia</taxon>
        <taxon>Lophotrochozoa</taxon>
        <taxon>Platyhelminthes</taxon>
        <taxon>Cestoda</taxon>
        <taxon>Eucestoda</taxon>
        <taxon>Diphyllobothriidea</taxon>
        <taxon>Diphyllobothriidae</taxon>
        <taxon>Schistocephalus</taxon>
    </lineage>
</organism>
<name>A0A0X3PSI5_SCHSO</name>
<dbReference type="InterPro" id="IPR015655">
    <property type="entry name" value="PP2C"/>
</dbReference>
<dbReference type="SMART" id="SM00332">
    <property type="entry name" value="PP2Cc"/>
    <property type="match status" value="1"/>
</dbReference>
<dbReference type="GO" id="GO:0005739">
    <property type="term" value="C:mitochondrion"/>
    <property type="evidence" value="ECO:0007669"/>
    <property type="project" value="TreeGrafter"/>
</dbReference>
<dbReference type="InterPro" id="IPR036457">
    <property type="entry name" value="PPM-type-like_dom_sf"/>
</dbReference>
<dbReference type="CDD" id="cd00143">
    <property type="entry name" value="PP2Cc"/>
    <property type="match status" value="1"/>
</dbReference>
<gene>
    <name evidence="2" type="primary">PDP2</name>
    <name evidence="2" type="ORF">TR84693</name>
</gene>
<dbReference type="GO" id="GO:0004741">
    <property type="term" value="F:[pyruvate dehydrogenase (acetyl-transferring)]-phosphatase activity"/>
    <property type="evidence" value="ECO:0007669"/>
    <property type="project" value="TreeGrafter"/>
</dbReference>
<evidence type="ECO:0000313" key="2">
    <source>
        <dbReference type="EMBL" id="JAP54100.1"/>
    </source>
</evidence>
<feature type="non-terminal residue" evidence="2">
    <location>
        <position position="1"/>
    </location>
</feature>
<dbReference type="SUPFAM" id="SSF81606">
    <property type="entry name" value="PP2C-like"/>
    <property type="match status" value="1"/>
</dbReference>
<dbReference type="PROSITE" id="PS51746">
    <property type="entry name" value="PPM_2"/>
    <property type="match status" value="1"/>
</dbReference>
<reference evidence="2" key="1">
    <citation type="submission" date="2016-01" db="EMBL/GenBank/DDBJ databases">
        <title>Reference transcriptome for the parasite Schistocephalus solidus: insights into the molecular evolution of parasitism.</title>
        <authorList>
            <person name="Hebert F.O."/>
            <person name="Grambauer S."/>
            <person name="Barber I."/>
            <person name="Landry C.R."/>
            <person name="Aubin-Horth N."/>
        </authorList>
    </citation>
    <scope>NUCLEOTIDE SEQUENCE</scope>
</reference>